<feature type="compositionally biased region" description="Polar residues" evidence="1">
    <location>
        <begin position="442"/>
        <end position="475"/>
    </location>
</feature>
<dbReference type="Proteomes" id="UP000799772">
    <property type="component" value="Unassembled WGS sequence"/>
</dbReference>
<sequence length="597" mass="62685">MTKITLKHILSVGIALLGRAWSAPVDQSEPSMASHLAFNSALTSSASASFPTLAGMVSTSASNFTTLSTSILNSNSPICSQTMFTSTASVTHVVTVTETVSHTLVFWSRAPGSAWHTTVVSAATQTNNPQDYTSLPASPETSSQPVPTYQSSLYQPDHASYTTTGSPPTSAPTALISTLTVTVTAADTTTRLIPSTSFASAQSGSSSASFSEKITTLEVVSTARRTVTKIKNVTESSSVLPSYGTHGSNSINSSRGPTGRVSWSTTASVPTKSSATAISHPSLNMTLSASHHLHKSKGPTILHTGGSSSMLSSVVTTMPRHGTAAPQRTITTTIFITKPKKTSSSTAATSIMLSSESSSSSTCGPWDKICATSMTPLHNYRRSVSPGDSKDTMTMSPLASPGPDYTQILTLSISGPFRTPPKPYGGRPRHDSIATSMKGRFESQTSPVPRNTEEPSQSIKYTDTSLTVPTQSSKTGPWEHDPVPPLPRRMAVRKRQPNVFWGSWFDLWAPAVPAEDSSSSSGPSETRKASTAATSELSTSRSKIAHSTTYLGLSSTVSIKATRTSTVYTSAPSSTNPSPNPGYEAASVALEPQNSTL</sequence>
<feature type="compositionally biased region" description="Low complexity" evidence="1">
    <location>
        <begin position="159"/>
        <end position="171"/>
    </location>
</feature>
<feature type="compositionally biased region" description="Low complexity" evidence="1">
    <location>
        <begin position="529"/>
        <end position="542"/>
    </location>
</feature>
<organism evidence="3 4">
    <name type="scientific">Rhizodiscina lignyota</name>
    <dbReference type="NCBI Taxonomy" id="1504668"/>
    <lineage>
        <taxon>Eukaryota</taxon>
        <taxon>Fungi</taxon>
        <taxon>Dikarya</taxon>
        <taxon>Ascomycota</taxon>
        <taxon>Pezizomycotina</taxon>
        <taxon>Dothideomycetes</taxon>
        <taxon>Pleosporomycetidae</taxon>
        <taxon>Aulographales</taxon>
        <taxon>Rhizodiscinaceae</taxon>
        <taxon>Rhizodiscina</taxon>
    </lineage>
</organism>
<feature type="region of interest" description="Disordered" evidence="1">
    <location>
        <begin position="238"/>
        <end position="265"/>
    </location>
</feature>
<feature type="compositionally biased region" description="Polar residues" evidence="1">
    <location>
        <begin position="127"/>
        <end position="154"/>
    </location>
</feature>
<reference evidence="3" key="1">
    <citation type="journal article" date="2020" name="Stud. Mycol.">
        <title>101 Dothideomycetes genomes: a test case for predicting lifestyles and emergence of pathogens.</title>
        <authorList>
            <person name="Haridas S."/>
            <person name="Albert R."/>
            <person name="Binder M."/>
            <person name="Bloem J."/>
            <person name="Labutti K."/>
            <person name="Salamov A."/>
            <person name="Andreopoulos B."/>
            <person name="Baker S."/>
            <person name="Barry K."/>
            <person name="Bills G."/>
            <person name="Bluhm B."/>
            <person name="Cannon C."/>
            <person name="Castanera R."/>
            <person name="Culley D."/>
            <person name="Daum C."/>
            <person name="Ezra D."/>
            <person name="Gonzalez J."/>
            <person name="Henrissat B."/>
            <person name="Kuo A."/>
            <person name="Liang C."/>
            <person name="Lipzen A."/>
            <person name="Lutzoni F."/>
            <person name="Magnuson J."/>
            <person name="Mondo S."/>
            <person name="Nolan M."/>
            <person name="Ohm R."/>
            <person name="Pangilinan J."/>
            <person name="Park H.-J."/>
            <person name="Ramirez L."/>
            <person name="Alfaro M."/>
            <person name="Sun H."/>
            <person name="Tritt A."/>
            <person name="Yoshinaga Y."/>
            <person name="Zwiers L.-H."/>
            <person name="Turgeon B."/>
            <person name="Goodwin S."/>
            <person name="Spatafora J."/>
            <person name="Crous P."/>
            <person name="Grigoriev I."/>
        </authorList>
    </citation>
    <scope>NUCLEOTIDE SEQUENCE</scope>
    <source>
        <strain evidence="3">CBS 133067</strain>
    </source>
</reference>
<protein>
    <submittedName>
        <fullName evidence="3">Uncharacterized protein</fullName>
    </submittedName>
</protein>
<accession>A0A9P4IRW6</accession>
<dbReference type="AlphaFoldDB" id="A0A9P4IRW6"/>
<gene>
    <name evidence="3" type="ORF">NA57DRAFT_51720</name>
</gene>
<feature type="signal peptide" evidence="2">
    <location>
        <begin position="1"/>
        <end position="22"/>
    </location>
</feature>
<feature type="region of interest" description="Disordered" evidence="1">
    <location>
        <begin position="513"/>
        <end position="544"/>
    </location>
</feature>
<proteinExistence type="predicted"/>
<name>A0A9P4IRW6_9PEZI</name>
<feature type="chain" id="PRO_5040113253" evidence="2">
    <location>
        <begin position="23"/>
        <end position="597"/>
    </location>
</feature>
<feature type="region of interest" description="Disordered" evidence="1">
    <location>
        <begin position="127"/>
        <end position="171"/>
    </location>
</feature>
<dbReference type="EMBL" id="ML978121">
    <property type="protein sequence ID" value="KAF2104928.1"/>
    <property type="molecule type" value="Genomic_DNA"/>
</dbReference>
<feature type="region of interest" description="Disordered" evidence="1">
    <location>
        <begin position="562"/>
        <end position="597"/>
    </location>
</feature>
<evidence type="ECO:0000313" key="4">
    <source>
        <dbReference type="Proteomes" id="UP000799772"/>
    </source>
</evidence>
<evidence type="ECO:0000256" key="2">
    <source>
        <dbReference type="SAM" id="SignalP"/>
    </source>
</evidence>
<evidence type="ECO:0000256" key="1">
    <source>
        <dbReference type="SAM" id="MobiDB-lite"/>
    </source>
</evidence>
<keyword evidence="2" id="KW-0732">Signal</keyword>
<evidence type="ECO:0000313" key="3">
    <source>
        <dbReference type="EMBL" id="KAF2104928.1"/>
    </source>
</evidence>
<comment type="caution">
    <text evidence="3">The sequence shown here is derived from an EMBL/GenBank/DDBJ whole genome shotgun (WGS) entry which is preliminary data.</text>
</comment>
<keyword evidence="4" id="KW-1185">Reference proteome</keyword>
<feature type="region of interest" description="Disordered" evidence="1">
    <location>
        <begin position="439"/>
        <end position="484"/>
    </location>
</feature>